<proteinExistence type="predicted"/>
<protein>
    <submittedName>
        <fullName evidence="1">Uncharacterized protein</fullName>
    </submittedName>
</protein>
<keyword evidence="2" id="KW-1185">Reference proteome</keyword>
<evidence type="ECO:0000313" key="1">
    <source>
        <dbReference type="EMBL" id="TWU12853.1"/>
    </source>
</evidence>
<sequence>MAELVPRWEGIDIIDGESASAVVPYYVFGADSDVDAYNALFNYAPLIFVNLIVKTRHLGERIDSTTWEGEVTYGVPEASEGDGVDYTFDTGGGTAHLTQSLETLGSYAAPGYSAPDFGGAIGVTPDGVNGVDVAVPVYHFSETHRFPPSAVTEDYKNTLADLTGCQNSTTFRGRERGEVHFEGAAGSQRGQEDYEIAFKFAVSPNATNLTVGPVTGIDKGGWDYLWVRYIDKEDASSKSLIKYPAAVYVERVKEFAEFAGLGIG</sequence>
<dbReference type="Proteomes" id="UP000320735">
    <property type="component" value="Unassembled WGS sequence"/>
</dbReference>
<organism evidence="1 2">
    <name type="scientific">Symmachiella macrocystis</name>
    <dbReference type="NCBI Taxonomy" id="2527985"/>
    <lineage>
        <taxon>Bacteria</taxon>
        <taxon>Pseudomonadati</taxon>
        <taxon>Planctomycetota</taxon>
        <taxon>Planctomycetia</taxon>
        <taxon>Planctomycetales</taxon>
        <taxon>Planctomycetaceae</taxon>
        <taxon>Symmachiella</taxon>
    </lineage>
</organism>
<gene>
    <name evidence="1" type="ORF">CA54_16790</name>
</gene>
<dbReference type="EMBL" id="SJPP01000001">
    <property type="protein sequence ID" value="TWU12853.1"/>
    <property type="molecule type" value="Genomic_DNA"/>
</dbReference>
<reference evidence="1 2" key="1">
    <citation type="submission" date="2019-02" db="EMBL/GenBank/DDBJ databases">
        <title>Deep-cultivation of Planctomycetes and their phenomic and genomic characterization uncovers novel biology.</title>
        <authorList>
            <person name="Wiegand S."/>
            <person name="Jogler M."/>
            <person name="Boedeker C."/>
            <person name="Pinto D."/>
            <person name="Vollmers J."/>
            <person name="Rivas-Marin E."/>
            <person name="Kohn T."/>
            <person name="Peeters S.H."/>
            <person name="Heuer A."/>
            <person name="Rast P."/>
            <person name="Oberbeckmann S."/>
            <person name="Bunk B."/>
            <person name="Jeske O."/>
            <person name="Meyerdierks A."/>
            <person name="Storesund J.E."/>
            <person name="Kallscheuer N."/>
            <person name="Luecker S."/>
            <person name="Lage O.M."/>
            <person name="Pohl T."/>
            <person name="Merkel B.J."/>
            <person name="Hornburger P."/>
            <person name="Mueller R.-W."/>
            <person name="Bruemmer F."/>
            <person name="Labrenz M."/>
            <person name="Spormann A.M."/>
            <person name="Op Den Camp H."/>
            <person name="Overmann J."/>
            <person name="Amann R."/>
            <person name="Jetten M.S.M."/>
            <person name="Mascher T."/>
            <person name="Medema M.H."/>
            <person name="Devos D.P."/>
            <person name="Kaster A.-K."/>
            <person name="Ovreas L."/>
            <person name="Rohde M."/>
            <person name="Galperin M.Y."/>
            <person name="Jogler C."/>
        </authorList>
    </citation>
    <scope>NUCLEOTIDE SEQUENCE [LARGE SCALE GENOMIC DNA]</scope>
    <source>
        <strain evidence="1 2">CA54</strain>
    </source>
</reference>
<name>A0A5C6BL26_9PLAN</name>
<dbReference type="AlphaFoldDB" id="A0A5C6BL26"/>
<evidence type="ECO:0000313" key="2">
    <source>
        <dbReference type="Proteomes" id="UP000320735"/>
    </source>
</evidence>
<accession>A0A5C6BL26</accession>
<comment type="caution">
    <text evidence="1">The sequence shown here is derived from an EMBL/GenBank/DDBJ whole genome shotgun (WGS) entry which is preliminary data.</text>
</comment>